<evidence type="ECO:0000256" key="6">
    <source>
        <dbReference type="ARBA" id="ARBA00023125"/>
    </source>
</evidence>
<dbReference type="PANTHER" id="PTHR11070">
    <property type="entry name" value="UVRD / RECB / PCRA DNA HELICASE FAMILY MEMBER"/>
    <property type="match status" value="1"/>
</dbReference>
<keyword evidence="2 11" id="KW-0547">Nucleotide-binding</keyword>
<dbReference type="InterPro" id="IPR013986">
    <property type="entry name" value="DExx_box_DNA_helicase_dom_sf"/>
</dbReference>
<comment type="similarity">
    <text evidence="1">Belongs to the helicase family. UvrD subfamily.</text>
</comment>
<dbReference type="GO" id="GO:0003677">
    <property type="term" value="F:DNA binding"/>
    <property type="evidence" value="ECO:0007669"/>
    <property type="project" value="UniProtKB-KW"/>
</dbReference>
<evidence type="ECO:0000256" key="1">
    <source>
        <dbReference type="ARBA" id="ARBA00009922"/>
    </source>
</evidence>
<dbReference type="AlphaFoldDB" id="A0A4R9B9Z0"/>
<dbReference type="GO" id="GO:0005524">
    <property type="term" value="F:ATP binding"/>
    <property type="evidence" value="ECO:0007669"/>
    <property type="project" value="UniProtKB-UniRule"/>
</dbReference>
<dbReference type="Gene3D" id="1.10.10.160">
    <property type="match status" value="1"/>
</dbReference>
<feature type="binding site" evidence="11">
    <location>
        <begin position="26"/>
        <end position="33"/>
    </location>
    <ligand>
        <name>ATP</name>
        <dbReference type="ChEBI" id="CHEBI:30616"/>
    </ligand>
</feature>
<dbReference type="Gene3D" id="3.40.50.300">
    <property type="entry name" value="P-loop containing nucleotide triphosphate hydrolases"/>
    <property type="match status" value="2"/>
</dbReference>
<protein>
    <recommendedName>
        <fullName evidence="9">DNA 3'-5' helicase</fullName>
        <ecNumber evidence="9">5.6.2.4</ecNumber>
    </recommendedName>
</protein>
<dbReference type="PROSITE" id="PS51198">
    <property type="entry name" value="UVRD_HELICASE_ATP_BIND"/>
    <property type="match status" value="1"/>
</dbReference>
<sequence length="603" mass="68051">MTSGLQDLNPEQRAALEADGDVLIIACPGSGKTRTLTHKIASELSQVSSHREFVVALTYTHVAAEEIRDRIEAMGIDTTQLWVGTIHSFCLTWILRPYSLYHEALKDGFSVIDTFESEELLDEIAKRNPPLKGQFDCKYYATELGFSLDKSTPEENIDPLRSTIAEYHERLLEQKQIDFEMMLKFAHDLITNHLPIAKRLGQLFRIVAIDEYQDTRDIQYSIVSKIIREPSSKSRLFVVGDPNQAIFGSLGGVAKTAGELAALTGRPVNELALRSNYRSSQQIVEYFSNFAVAPMEIEAAGEWRDWSGHLVHDISLDKTELVQGVAELIRHNVEVLGVPSEQICIVAPWWLHLASITRSLVQALPEYEFNGPGLSPFGQNLDNFWYKVARIALTHSAPDMFRRRIRWAREVIEELATAGYVRDDLSARDFLKATNGIEVPGTSGTRFLTEYFDAFCAAFGFVPRVDSELAFQRESFFDRMQSRLARIQKDEGVDVDDLETFRKVFRPRNGIVVSTIHGIKGAEFDSVIAFGLLEGIVPHFGEPASEKTDVANKLMFVIGSRARKHLYLISETGRGNQWYPKYQTSVLKGLATYPYTSRLITRL</sequence>
<comment type="caution">
    <text evidence="13">The sequence shown here is derived from an EMBL/GenBank/DDBJ whole genome shotgun (WGS) entry which is preliminary data.</text>
</comment>
<dbReference type="GO" id="GO:0016887">
    <property type="term" value="F:ATP hydrolysis activity"/>
    <property type="evidence" value="ECO:0007669"/>
    <property type="project" value="RHEA"/>
</dbReference>
<feature type="domain" description="UvrD-like helicase ATP-binding" evidence="12">
    <location>
        <begin position="5"/>
        <end position="280"/>
    </location>
</feature>
<dbReference type="GO" id="GO:0043138">
    <property type="term" value="F:3'-5' DNA helicase activity"/>
    <property type="evidence" value="ECO:0007669"/>
    <property type="project" value="UniProtKB-EC"/>
</dbReference>
<organism evidence="13 14">
    <name type="scientific">Cryobacterium fucosi</name>
    <dbReference type="NCBI Taxonomy" id="1259157"/>
    <lineage>
        <taxon>Bacteria</taxon>
        <taxon>Bacillati</taxon>
        <taxon>Actinomycetota</taxon>
        <taxon>Actinomycetes</taxon>
        <taxon>Micrococcales</taxon>
        <taxon>Microbacteriaceae</taxon>
        <taxon>Cryobacterium</taxon>
    </lineage>
</organism>
<evidence type="ECO:0000259" key="12">
    <source>
        <dbReference type="PROSITE" id="PS51198"/>
    </source>
</evidence>
<dbReference type="Pfam" id="PF00580">
    <property type="entry name" value="UvrD-helicase"/>
    <property type="match status" value="1"/>
</dbReference>
<evidence type="ECO:0000256" key="9">
    <source>
        <dbReference type="ARBA" id="ARBA00034808"/>
    </source>
</evidence>
<keyword evidence="14" id="KW-1185">Reference proteome</keyword>
<dbReference type="GO" id="GO:0000725">
    <property type="term" value="P:recombinational repair"/>
    <property type="evidence" value="ECO:0007669"/>
    <property type="project" value="TreeGrafter"/>
</dbReference>
<name>A0A4R9B9Z0_9MICO</name>
<keyword evidence="3 11" id="KW-0378">Hydrolase</keyword>
<evidence type="ECO:0000256" key="7">
    <source>
        <dbReference type="ARBA" id="ARBA00023235"/>
    </source>
</evidence>
<keyword evidence="7" id="KW-0413">Isomerase</keyword>
<dbReference type="PANTHER" id="PTHR11070:SF2">
    <property type="entry name" value="ATP-DEPENDENT DNA HELICASE SRS2"/>
    <property type="match status" value="1"/>
</dbReference>
<proteinExistence type="inferred from homology"/>
<evidence type="ECO:0000256" key="3">
    <source>
        <dbReference type="ARBA" id="ARBA00022801"/>
    </source>
</evidence>
<keyword evidence="4 11" id="KW-0347">Helicase</keyword>
<keyword evidence="5 11" id="KW-0067">ATP-binding</keyword>
<reference evidence="13 14" key="1">
    <citation type="submission" date="2019-03" db="EMBL/GenBank/DDBJ databases">
        <title>Genomics of glacier-inhabiting Cryobacterium strains.</title>
        <authorList>
            <person name="Liu Q."/>
            <person name="Xin Y.-H."/>
        </authorList>
    </citation>
    <scope>NUCLEOTIDE SEQUENCE [LARGE SCALE GENOMIC DNA]</scope>
    <source>
        <strain evidence="13 14">Hh4</strain>
    </source>
</reference>
<comment type="catalytic activity">
    <reaction evidence="10">
        <text>ATP + H2O = ADP + phosphate + H(+)</text>
        <dbReference type="Rhea" id="RHEA:13065"/>
        <dbReference type="ChEBI" id="CHEBI:15377"/>
        <dbReference type="ChEBI" id="CHEBI:15378"/>
        <dbReference type="ChEBI" id="CHEBI:30616"/>
        <dbReference type="ChEBI" id="CHEBI:43474"/>
        <dbReference type="ChEBI" id="CHEBI:456216"/>
        <dbReference type="EC" id="5.6.2.4"/>
    </reaction>
</comment>
<evidence type="ECO:0000313" key="14">
    <source>
        <dbReference type="Proteomes" id="UP000298313"/>
    </source>
</evidence>
<evidence type="ECO:0000256" key="11">
    <source>
        <dbReference type="PROSITE-ProRule" id="PRU00560"/>
    </source>
</evidence>
<dbReference type="Pfam" id="PF13361">
    <property type="entry name" value="UvrD_C"/>
    <property type="match status" value="1"/>
</dbReference>
<gene>
    <name evidence="13" type="ORF">E3T48_06490</name>
</gene>
<evidence type="ECO:0000313" key="13">
    <source>
        <dbReference type="EMBL" id="TFD79211.1"/>
    </source>
</evidence>
<dbReference type="EC" id="5.6.2.4" evidence="9"/>
<accession>A0A4R9B9Z0</accession>
<dbReference type="CDD" id="cd17932">
    <property type="entry name" value="DEXQc_UvrD"/>
    <property type="match status" value="1"/>
</dbReference>
<dbReference type="Proteomes" id="UP000298313">
    <property type="component" value="Unassembled WGS sequence"/>
</dbReference>
<evidence type="ECO:0000256" key="4">
    <source>
        <dbReference type="ARBA" id="ARBA00022806"/>
    </source>
</evidence>
<evidence type="ECO:0000256" key="10">
    <source>
        <dbReference type="ARBA" id="ARBA00048988"/>
    </source>
</evidence>
<dbReference type="InterPro" id="IPR014016">
    <property type="entry name" value="UvrD-like_ATP-bd"/>
</dbReference>
<dbReference type="InterPro" id="IPR014017">
    <property type="entry name" value="DNA_helicase_UvrD-like_C"/>
</dbReference>
<dbReference type="InterPro" id="IPR000212">
    <property type="entry name" value="DNA_helicase_UvrD/REP"/>
</dbReference>
<comment type="catalytic activity">
    <reaction evidence="8">
        <text>Couples ATP hydrolysis with the unwinding of duplex DNA by translocating in the 3'-5' direction.</text>
        <dbReference type="EC" id="5.6.2.4"/>
    </reaction>
</comment>
<dbReference type="SUPFAM" id="SSF52540">
    <property type="entry name" value="P-loop containing nucleoside triphosphate hydrolases"/>
    <property type="match status" value="1"/>
</dbReference>
<evidence type="ECO:0000256" key="8">
    <source>
        <dbReference type="ARBA" id="ARBA00034617"/>
    </source>
</evidence>
<dbReference type="EMBL" id="SOHH01000056">
    <property type="protein sequence ID" value="TFD79211.1"/>
    <property type="molecule type" value="Genomic_DNA"/>
</dbReference>
<dbReference type="OrthoDB" id="3196263at2"/>
<keyword evidence="6" id="KW-0238">DNA-binding</keyword>
<evidence type="ECO:0000256" key="2">
    <source>
        <dbReference type="ARBA" id="ARBA00022741"/>
    </source>
</evidence>
<dbReference type="InterPro" id="IPR027417">
    <property type="entry name" value="P-loop_NTPase"/>
</dbReference>
<evidence type="ECO:0000256" key="5">
    <source>
        <dbReference type="ARBA" id="ARBA00022840"/>
    </source>
</evidence>
<dbReference type="RefSeq" id="WP_134523022.1">
    <property type="nucleotide sequence ID" value="NZ_SOHH01000056.1"/>
</dbReference>